<evidence type="ECO:0000256" key="1">
    <source>
        <dbReference type="SAM" id="MobiDB-lite"/>
    </source>
</evidence>
<comment type="caution">
    <text evidence="2">The sequence shown here is derived from an EMBL/GenBank/DDBJ whole genome shotgun (WGS) entry which is preliminary data.</text>
</comment>
<dbReference type="Proteomes" id="UP000567179">
    <property type="component" value="Unassembled WGS sequence"/>
</dbReference>
<feature type="compositionally biased region" description="Pro residues" evidence="1">
    <location>
        <begin position="948"/>
        <end position="958"/>
    </location>
</feature>
<feature type="compositionally biased region" description="Pro residues" evidence="1">
    <location>
        <begin position="775"/>
        <end position="785"/>
    </location>
</feature>
<feature type="compositionally biased region" description="Polar residues" evidence="1">
    <location>
        <begin position="739"/>
        <end position="751"/>
    </location>
</feature>
<name>A0A8H5BC66_9AGAR</name>
<feature type="compositionally biased region" description="Basic and acidic residues" evidence="1">
    <location>
        <begin position="907"/>
        <end position="922"/>
    </location>
</feature>
<feature type="compositionally biased region" description="Pro residues" evidence="1">
    <location>
        <begin position="873"/>
        <end position="883"/>
    </location>
</feature>
<feature type="compositionally biased region" description="Pro residues" evidence="1">
    <location>
        <begin position="817"/>
        <end position="828"/>
    </location>
</feature>
<evidence type="ECO:0000313" key="3">
    <source>
        <dbReference type="Proteomes" id="UP000567179"/>
    </source>
</evidence>
<feature type="compositionally biased region" description="Pro residues" evidence="1">
    <location>
        <begin position="1005"/>
        <end position="1019"/>
    </location>
</feature>
<accession>A0A8H5BC66</accession>
<gene>
    <name evidence="2" type="ORF">D9619_008718</name>
</gene>
<feature type="region of interest" description="Disordered" evidence="1">
    <location>
        <begin position="588"/>
        <end position="1026"/>
    </location>
</feature>
<keyword evidence="3" id="KW-1185">Reference proteome</keyword>
<reference evidence="2 3" key="1">
    <citation type="journal article" date="2020" name="ISME J.">
        <title>Uncovering the hidden diversity of litter-decomposition mechanisms in mushroom-forming fungi.</title>
        <authorList>
            <person name="Floudas D."/>
            <person name="Bentzer J."/>
            <person name="Ahren D."/>
            <person name="Johansson T."/>
            <person name="Persson P."/>
            <person name="Tunlid A."/>
        </authorList>
    </citation>
    <scope>NUCLEOTIDE SEQUENCE [LARGE SCALE GENOMIC DNA]</scope>
    <source>
        <strain evidence="2 3">CBS 101986</strain>
    </source>
</reference>
<dbReference type="AlphaFoldDB" id="A0A8H5BC66"/>
<evidence type="ECO:0000313" key="2">
    <source>
        <dbReference type="EMBL" id="KAF5319522.1"/>
    </source>
</evidence>
<dbReference type="OrthoDB" id="3254160at2759"/>
<proteinExistence type="predicted"/>
<feature type="compositionally biased region" description="Basic and acidic residues" evidence="1">
    <location>
        <begin position="605"/>
        <end position="618"/>
    </location>
</feature>
<sequence length="1102" mass="122303">MNHKYTVTTSIAPGGPAEPRVCYPLTTISSIRSYPPAFSMEEEQSALRREVDWLQSDDQPTSFAAATKELASLGALSIDEFLSNVGSASSMYDILFSQVNNEPPADPEKEGTKNANANANLEDVVMKEEDIDTPMKANKSHVSTLRTMAQNVFGSSECLKWEFLEKDDDKQCILTITRPNGVARSYKSSRGFARRQEARADASQIAVEMGALEFIVSGDADALKAKKGLLLNPFDVEVDRMEQDEVDADSKPKYLTEEEPLQQIAECCEEWRAGKVKPHWVAYNDAKNKTKKRHGAALRISLNPHVFRAYSADPMYDTVRAARIACAKVAIDQGVIDFIQFGNGQLEPAKVIDDGATDYDMDMSLDYLPTIPAKGISLQDYYETLPQPFPEDVGQQTASEINAPAWLNMAIQSARGGRLVLYFTPIADSERNLHGSILRIQRPGETRTYLVDPMFAKRGDAKAAVCLLAMSQGVGDYIRGLKEEAENKLPADKRKLANEKVLQVLSSECTKIRSGNRLIFVFQSERDAFGCTVKADISEDESKPDVREYTVPVEYRTKADAKAAVACLAAEQGLVDILRFKGAPPPPDYIPFWEAQQSGDGDQYVPKRKEHDRDDDRDRRKRRKGNNTDSHAGKGRLSQAPTRPPSSLPVGVASLPPKPVVSLPGNAPSNARWKKLPVSGSRGLDQPGAFVPATRSGGQDHSGNRNGSDMYHNREARPPNAMPYANHPSRAHDDRSGDYRTNSGYQHSQSGYGRIDTYGAGYPSYPQAPPAGHYGPPPPVPPPIHHYPGYYGSPPPPPANHLHPHDPYGHFPHPHHPPLLPAPPPQHPPYVSVPYIDPRYVSPPPHPHTPVHDYPPPHGGYPHPDTYDSRYPRSPPHFPPPSPSHHGYHEPHSPYPPDYNSRAPSRHGPDYVQRHPDQRESGWRSPKGNGYQGPESQHRRQNGKQDDPPPIISPPVINPPLRWTPKNQPSNQNTNRTVINNAVPLKREPVASTQTPPTSVKEPALTPPEPPTPAPPLPVPDTRVETSRSKLTEFCVKESIPTPKFFYEAVTDADGKTKYKVWAEKDAHRLELQNRFDSVDVGYEKLSKKVLEWELGRIRIKT</sequence>
<feature type="compositionally biased region" description="Polar residues" evidence="1">
    <location>
        <begin position="965"/>
        <end position="980"/>
    </location>
</feature>
<feature type="compositionally biased region" description="Pro residues" evidence="1">
    <location>
        <begin position="841"/>
        <end position="859"/>
    </location>
</feature>
<feature type="compositionally biased region" description="Polar residues" evidence="1">
    <location>
        <begin position="696"/>
        <end position="707"/>
    </location>
</feature>
<dbReference type="EMBL" id="JAACJJ010000029">
    <property type="protein sequence ID" value="KAF5319522.1"/>
    <property type="molecule type" value="Genomic_DNA"/>
</dbReference>
<organism evidence="2 3">
    <name type="scientific">Psilocybe cf. subviscida</name>
    <dbReference type="NCBI Taxonomy" id="2480587"/>
    <lineage>
        <taxon>Eukaryota</taxon>
        <taxon>Fungi</taxon>
        <taxon>Dikarya</taxon>
        <taxon>Basidiomycota</taxon>
        <taxon>Agaricomycotina</taxon>
        <taxon>Agaricomycetes</taxon>
        <taxon>Agaricomycetidae</taxon>
        <taxon>Agaricales</taxon>
        <taxon>Agaricineae</taxon>
        <taxon>Strophariaceae</taxon>
        <taxon>Psilocybe</taxon>
    </lineage>
</organism>
<protein>
    <submittedName>
        <fullName evidence="2">Uncharacterized protein</fullName>
    </submittedName>
</protein>